<proteinExistence type="predicted"/>
<dbReference type="RefSeq" id="WP_184640241.1">
    <property type="nucleotide sequence ID" value="NZ_BAABKT010000009.1"/>
</dbReference>
<dbReference type="PANTHER" id="PTHR40254:SF1">
    <property type="entry name" value="BLR0577 PROTEIN"/>
    <property type="match status" value="1"/>
</dbReference>
<dbReference type="SUPFAM" id="SSF51905">
    <property type="entry name" value="FAD/NAD(P)-binding domain"/>
    <property type="match status" value="1"/>
</dbReference>
<dbReference type="Proteomes" id="UP000578077">
    <property type="component" value="Unassembled WGS sequence"/>
</dbReference>
<feature type="transmembrane region" description="Helical" evidence="1">
    <location>
        <begin position="12"/>
        <end position="33"/>
    </location>
</feature>
<dbReference type="PANTHER" id="PTHR40254">
    <property type="entry name" value="BLR0577 PROTEIN"/>
    <property type="match status" value="1"/>
</dbReference>
<dbReference type="AlphaFoldDB" id="A0A841EP15"/>
<keyword evidence="1" id="KW-0472">Membrane</keyword>
<evidence type="ECO:0000313" key="3">
    <source>
        <dbReference type="EMBL" id="MBB6001161.1"/>
    </source>
</evidence>
<keyword evidence="1" id="KW-0812">Transmembrane</keyword>
<keyword evidence="4" id="KW-1185">Reference proteome</keyword>
<dbReference type="InterPro" id="IPR036188">
    <property type="entry name" value="FAD/NAD-bd_sf"/>
</dbReference>
<organism evidence="3 4">
    <name type="scientific">Streptomonospora salina</name>
    <dbReference type="NCBI Taxonomy" id="104205"/>
    <lineage>
        <taxon>Bacteria</taxon>
        <taxon>Bacillati</taxon>
        <taxon>Actinomycetota</taxon>
        <taxon>Actinomycetes</taxon>
        <taxon>Streptosporangiales</taxon>
        <taxon>Nocardiopsidaceae</taxon>
        <taxon>Streptomonospora</taxon>
    </lineage>
</organism>
<protein>
    <submittedName>
        <fullName evidence="3">Putative NAD(P)/FAD-binding protein YdhS</fullName>
    </submittedName>
</protein>
<accession>A0A841EP15</accession>
<evidence type="ECO:0000313" key="4">
    <source>
        <dbReference type="Proteomes" id="UP000578077"/>
    </source>
</evidence>
<dbReference type="Pfam" id="PF13454">
    <property type="entry name" value="NAD_binding_9"/>
    <property type="match status" value="1"/>
</dbReference>
<name>A0A841EP15_9ACTN</name>
<feature type="domain" description="FAD-dependent urate hydroxylase HpyO/Asp monooxygenase CreE-like FAD/NAD(P)-binding" evidence="2">
    <location>
        <begin position="17"/>
        <end position="187"/>
    </location>
</feature>
<dbReference type="EMBL" id="JACHLY010000002">
    <property type="protein sequence ID" value="MBB6001161.1"/>
    <property type="molecule type" value="Genomic_DNA"/>
</dbReference>
<dbReference type="InterPro" id="IPR038732">
    <property type="entry name" value="HpyO/CreE_NAD-binding"/>
</dbReference>
<gene>
    <name evidence="3" type="ORF">HNR25_004990</name>
</gene>
<keyword evidence="1" id="KW-1133">Transmembrane helix</keyword>
<comment type="caution">
    <text evidence="3">The sequence shown here is derived from an EMBL/GenBank/DDBJ whole genome shotgun (WGS) entry which is preliminary data.</text>
</comment>
<sequence length="267" mass="26924">MGDAAADDGGGPAIVFAGGGAGAALAAIALLRATTWLRLAYRIVLIDDYGRFARGRPYGGAGDDCLLEVPVKHMSALPDRPCHLLEWARARSSSRRRTSGAAPALSTTAPASAACGPDTLLPRRVYGDYLAETLAATADWASPYASLHTRTDRVVGVGADDRDGGAKVHLASGAGVAAAAAVVATGDPAAAAPPPVGGGAPEAQAPGLSVCSCGALTTPQGEAARLFAVGTVRRGAADATVPRIRDQAEAMAQRIADTVLRTPPGRR</sequence>
<dbReference type="InterPro" id="IPR052189">
    <property type="entry name" value="L-asp_N-monooxygenase_NS-form"/>
</dbReference>
<reference evidence="3 4" key="1">
    <citation type="submission" date="2020-08" db="EMBL/GenBank/DDBJ databases">
        <title>Sequencing the genomes of 1000 actinobacteria strains.</title>
        <authorList>
            <person name="Klenk H.-P."/>
        </authorList>
    </citation>
    <scope>NUCLEOTIDE SEQUENCE [LARGE SCALE GENOMIC DNA]</scope>
    <source>
        <strain evidence="3 4">DSM 44593</strain>
    </source>
</reference>
<evidence type="ECO:0000259" key="2">
    <source>
        <dbReference type="Pfam" id="PF13454"/>
    </source>
</evidence>
<evidence type="ECO:0000256" key="1">
    <source>
        <dbReference type="SAM" id="Phobius"/>
    </source>
</evidence>